<dbReference type="InterPro" id="IPR003423">
    <property type="entry name" value="OMP_efflux"/>
</dbReference>
<feature type="compositionally biased region" description="Polar residues" evidence="4">
    <location>
        <begin position="37"/>
        <end position="49"/>
    </location>
</feature>
<gene>
    <name evidence="5" type="ORF">SAMN04488135_112161</name>
</gene>
<keyword evidence="6" id="KW-1185">Reference proteome</keyword>
<dbReference type="Gene3D" id="1.20.1600.10">
    <property type="entry name" value="Outer membrane efflux proteins (OEP)"/>
    <property type="match status" value="1"/>
</dbReference>
<feature type="coiled-coil region" evidence="3">
    <location>
        <begin position="384"/>
        <end position="411"/>
    </location>
</feature>
<comment type="similarity">
    <text evidence="1 2">Belongs to the outer membrane factor (OMF) (TC 1.B.17) family.</text>
</comment>
<dbReference type="RefSeq" id="WP_073106544.1">
    <property type="nucleotide sequence ID" value="NZ_FQXE01000012.1"/>
</dbReference>
<feature type="signal peptide" evidence="2">
    <location>
        <begin position="1"/>
        <end position="28"/>
    </location>
</feature>
<evidence type="ECO:0000256" key="1">
    <source>
        <dbReference type="ARBA" id="ARBA00007613"/>
    </source>
</evidence>
<sequence length="464" mass="48973">MQNSHRHLFAMVGALMLAGCATSPALDAQPPDLPAQWTQPDSVAGTSSQDSLSADWWRGFGNAELDAFVIQALAQSQDIAGATARVRQARASARIAGAALLPEVSAGLEAGRQARLGGHADVDGTLYAAGLSASYEVDFWGRNRAARDSAVHTLAATRFDRDTVLLTVTAGAASAWVQAVALGERAAIAEHNLHSAGHLLALVQSQYEAGSATQLAVAQQRTMVASQRRSLAALRQQTNQARIALAHLTGQANEVMVDTPTLASIRAPAIDAGVPSGLLLRRPDIARAEAQLASADADVLVARAAMLPSLTFAAYAGANSDRLGRLFAYPLYSLAAGLAAPIFNSGRLAAGHDLAQARREELLADYRQSIVMAFSDVQMALAQMHGVQAQLEAQSEELTQAQLALTLAESRYRAGAETLLTLLDTQRTLYAAQDMAAQLKALHLQSAVDLYRALGGGWKIDEDN</sequence>
<dbReference type="NCBIfam" id="TIGR01845">
    <property type="entry name" value="outer_NodT"/>
    <property type="match status" value="1"/>
</dbReference>
<proteinExistence type="inferred from homology"/>
<evidence type="ECO:0000313" key="6">
    <source>
        <dbReference type="Proteomes" id="UP000184226"/>
    </source>
</evidence>
<keyword evidence="2" id="KW-0564">Palmitate</keyword>
<evidence type="ECO:0000256" key="4">
    <source>
        <dbReference type="SAM" id="MobiDB-lite"/>
    </source>
</evidence>
<dbReference type="STRING" id="658167.SAMN04488135_112161"/>
<dbReference type="PANTHER" id="PTHR30203:SF33">
    <property type="entry name" value="BLR4455 PROTEIN"/>
    <property type="match status" value="1"/>
</dbReference>
<dbReference type="InterPro" id="IPR010131">
    <property type="entry name" value="MdtP/NodT-like"/>
</dbReference>
<dbReference type="PANTHER" id="PTHR30203">
    <property type="entry name" value="OUTER MEMBRANE CATION EFFLUX PROTEIN"/>
    <property type="match status" value="1"/>
</dbReference>
<accession>A0A1M5Z6H3</accession>
<protein>
    <submittedName>
        <fullName evidence="5">Efflux transporter, outer membrane factor (OMF) lipoprotein, NodT family</fullName>
    </submittedName>
</protein>
<keyword evidence="2 5" id="KW-0449">Lipoprotein</keyword>
<dbReference type="GO" id="GO:0015562">
    <property type="term" value="F:efflux transmembrane transporter activity"/>
    <property type="evidence" value="ECO:0007669"/>
    <property type="project" value="InterPro"/>
</dbReference>
<evidence type="ECO:0000256" key="2">
    <source>
        <dbReference type="RuleBase" id="RU362097"/>
    </source>
</evidence>
<feature type="region of interest" description="Disordered" evidence="4">
    <location>
        <begin position="29"/>
        <end position="49"/>
    </location>
</feature>
<comment type="subcellular location">
    <subcellularLocation>
        <location evidence="2">Cell membrane</location>
        <topology evidence="2">Lipid-anchor</topology>
    </subcellularLocation>
</comment>
<dbReference type="EMBL" id="FQXE01000012">
    <property type="protein sequence ID" value="SHI19810.1"/>
    <property type="molecule type" value="Genomic_DNA"/>
</dbReference>
<keyword evidence="2" id="KW-0472">Membrane</keyword>
<dbReference type="AlphaFoldDB" id="A0A1M5Z6H3"/>
<name>A0A1M5Z6H3_9BURK</name>
<keyword evidence="2" id="KW-0812">Transmembrane</keyword>
<dbReference type="SUPFAM" id="SSF56954">
    <property type="entry name" value="Outer membrane efflux proteins (OEP)"/>
    <property type="match status" value="1"/>
</dbReference>
<organism evidence="5 6">
    <name type="scientific">Pollutimonas bauzanensis</name>
    <dbReference type="NCBI Taxonomy" id="658167"/>
    <lineage>
        <taxon>Bacteria</taxon>
        <taxon>Pseudomonadati</taxon>
        <taxon>Pseudomonadota</taxon>
        <taxon>Betaproteobacteria</taxon>
        <taxon>Burkholderiales</taxon>
        <taxon>Alcaligenaceae</taxon>
        <taxon>Pollutimonas</taxon>
    </lineage>
</organism>
<keyword evidence="2" id="KW-1134">Transmembrane beta strand</keyword>
<keyword evidence="3" id="KW-0175">Coiled coil</keyword>
<keyword evidence="2" id="KW-0732">Signal</keyword>
<evidence type="ECO:0000313" key="5">
    <source>
        <dbReference type="EMBL" id="SHI19810.1"/>
    </source>
</evidence>
<dbReference type="Pfam" id="PF02321">
    <property type="entry name" value="OEP"/>
    <property type="match status" value="2"/>
</dbReference>
<reference evidence="5 6" key="1">
    <citation type="submission" date="2016-11" db="EMBL/GenBank/DDBJ databases">
        <authorList>
            <person name="Jaros S."/>
            <person name="Januszkiewicz K."/>
            <person name="Wedrychowicz H."/>
        </authorList>
    </citation>
    <scope>NUCLEOTIDE SEQUENCE [LARGE SCALE GENOMIC DNA]</scope>
    <source>
        <strain evidence="5 6">CGMCC 1.10190</strain>
    </source>
</reference>
<feature type="chain" id="PRO_5011819109" evidence="2">
    <location>
        <begin position="29"/>
        <end position="464"/>
    </location>
</feature>
<dbReference type="Gene3D" id="2.20.200.10">
    <property type="entry name" value="Outer membrane efflux proteins (OEP)"/>
    <property type="match status" value="1"/>
</dbReference>
<dbReference type="Proteomes" id="UP000184226">
    <property type="component" value="Unassembled WGS sequence"/>
</dbReference>
<dbReference type="GO" id="GO:0005886">
    <property type="term" value="C:plasma membrane"/>
    <property type="evidence" value="ECO:0007669"/>
    <property type="project" value="UniProtKB-SubCell"/>
</dbReference>
<evidence type="ECO:0000256" key="3">
    <source>
        <dbReference type="SAM" id="Coils"/>
    </source>
</evidence>
<dbReference type="PROSITE" id="PS51257">
    <property type="entry name" value="PROKAR_LIPOPROTEIN"/>
    <property type="match status" value="1"/>
</dbReference>